<dbReference type="InterPro" id="IPR008258">
    <property type="entry name" value="Transglycosylase_SLT_dom_1"/>
</dbReference>
<organism evidence="4 5">
    <name type="scientific">Allopseudospirillum japonicum</name>
    <dbReference type="NCBI Taxonomy" id="64971"/>
    <lineage>
        <taxon>Bacteria</taxon>
        <taxon>Pseudomonadati</taxon>
        <taxon>Pseudomonadota</taxon>
        <taxon>Gammaproteobacteria</taxon>
        <taxon>Oceanospirillales</taxon>
        <taxon>Oceanospirillaceae</taxon>
        <taxon>Allopseudospirillum</taxon>
    </lineage>
</organism>
<dbReference type="PANTHER" id="PTHR37423">
    <property type="entry name" value="SOLUBLE LYTIC MUREIN TRANSGLYCOSYLASE-RELATED"/>
    <property type="match status" value="1"/>
</dbReference>
<dbReference type="InterPro" id="IPR023346">
    <property type="entry name" value="Lysozyme-like_dom_sf"/>
</dbReference>
<feature type="signal peptide" evidence="2">
    <location>
        <begin position="1"/>
        <end position="32"/>
    </location>
</feature>
<comment type="similarity">
    <text evidence="1">Belongs to the transglycosylase Slt family.</text>
</comment>
<dbReference type="Proteomes" id="UP000242999">
    <property type="component" value="Unassembled WGS sequence"/>
</dbReference>
<keyword evidence="2" id="KW-0732">Signal</keyword>
<evidence type="ECO:0000313" key="5">
    <source>
        <dbReference type="Proteomes" id="UP000242999"/>
    </source>
</evidence>
<dbReference type="SUPFAM" id="SSF53955">
    <property type="entry name" value="Lysozyme-like"/>
    <property type="match status" value="1"/>
</dbReference>
<dbReference type="Gene3D" id="1.10.530.10">
    <property type="match status" value="1"/>
</dbReference>
<accession>A0A1H6TFI2</accession>
<dbReference type="EMBL" id="FNYH01000009">
    <property type="protein sequence ID" value="SEI74995.1"/>
    <property type="molecule type" value="Genomic_DNA"/>
</dbReference>
<feature type="chain" id="PRO_5017430487" evidence="2">
    <location>
        <begin position="33"/>
        <end position="206"/>
    </location>
</feature>
<protein>
    <submittedName>
        <fullName evidence="4">Transglycosylase SLT domain-containing protein</fullName>
    </submittedName>
</protein>
<name>A0A1H6TFI2_9GAMM</name>
<proteinExistence type="inferred from homology"/>
<gene>
    <name evidence="4" type="ORF">SAMN05421831_10947</name>
</gene>
<sequence>MMICLYFFGALRRASYCVLACASFLSCSTGFANTQTSISAVDQSLVPHLKQAVQASQTDFLDMFEAEVWLLDMASRLDAFQHLSASQRLTLARRIRAEALRVRLSPELIFALIEVESAFQTEAISSAGAQGLMQVMPFWKQEIGRPQDNLFDLDTNLRYGCTILAYYLRLEEGDLTRALARYNGSRGKTWYPERVMRAFARRWRPG</sequence>
<dbReference type="PANTHER" id="PTHR37423:SF2">
    <property type="entry name" value="MEMBRANE-BOUND LYTIC MUREIN TRANSGLYCOSYLASE C"/>
    <property type="match status" value="1"/>
</dbReference>
<evidence type="ECO:0000256" key="1">
    <source>
        <dbReference type="ARBA" id="ARBA00007734"/>
    </source>
</evidence>
<evidence type="ECO:0000313" key="4">
    <source>
        <dbReference type="EMBL" id="SEI74995.1"/>
    </source>
</evidence>
<feature type="domain" description="Transglycosylase SLT" evidence="3">
    <location>
        <begin position="95"/>
        <end position="190"/>
    </location>
</feature>
<reference evidence="5" key="1">
    <citation type="submission" date="2016-10" db="EMBL/GenBank/DDBJ databases">
        <authorList>
            <person name="Varghese N."/>
            <person name="Submissions S."/>
        </authorList>
    </citation>
    <scope>NUCLEOTIDE SEQUENCE [LARGE SCALE GENOMIC DNA]</scope>
    <source>
        <strain evidence="5">DSM 7165</strain>
    </source>
</reference>
<evidence type="ECO:0000259" key="3">
    <source>
        <dbReference type="Pfam" id="PF01464"/>
    </source>
</evidence>
<dbReference type="CDD" id="cd00254">
    <property type="entry name" value="LT-like"/>
    <property type="match status" value="1"/>
</dbReference>
<dbReference type="Pfam" id="PF01464">
    <property type="entry name" value="SLT"/>
    <property type="match status" value="1"/>
</dbReference>
<dbReference type="AlphaFoldDB" id="A0A1H6TFI2"/>
<evidence type="ECO:0000256" key="2">
    <source>
        <dbReference type="SAM" id="SignalP"/>
    </source>
</evidence>
<dbReference type="STRING" id="64971.SAMN05421831_10947"/>
<keyword evidence="5" id="KW-1185">Reference proteome</keyword>